<feature type="region of interest" description="Disordered" evidence="2">
    <location>
        <begin position="149"/>
        <end position="197"/>
    </location>
</feature>
<evidence type="ECO:0000256" key="2">
    <source>
        <dbReference type="SAM" id="MobiDB-lite"/>
    </source>
</evidence>
<gene>
    <name evidence="3" type="ORF">Ctob_008677</name>
</gene>
<sequence>MPRSVHAAFNLAQLRMLRGEWCEPLASLEELSLEPAAIVESAEAAVSGTRATERAVIAPQLGPLLSACRKWQACLEIAAEDVRSSAQLVQPSISLYVPVADRCFASPIGTIGAIGEAPLGGVAPEAERGPPLSAAQLSLLETLLAAADPRTADAPPPLPPAAPSAATADTDTREQSPEQSRPQSPLPAAMAMQPAPLPPSLVSGAHRALALQAEGKMHQAERVLEGLLRSLTAPAIRPLGPTGALLYLWRSRSRRGVGRSLEADADLWMALAHVGVGSLEPPGAQVRAAIAADDEAAASAAAQAGALALKRRREVLASEAATTMATAAAKATATPKASIASVVSLDAAGEVGADAPTAASVPAAPSAPAAASVPVAASAPAAAEGGRDGTASEADDPPGDLPDLDHHEAVAAAAAVALPRSAWWACGLLLEQGAVLERAGELDQALSRYVAAGHWQPHHVIAAANTARLLSAEKGDVLGAAAECIRIVTSTQRARSLAAVAMEAVLGDDDDADEVQALHAAAACASNLERELIQMLELMRNGFASLPADAGPPSEGPIARQQGRLAIAMDAERHRQKRFAEERAPPKGLMGVAEVEAAEARLACLKRRAAAGELTEEERAEMEALEEKLAAHHAASRAGGQSLTAAQDMRRRRVREATLLGGGLLGALEAKPSRLFDATDSPMTTMLWGMEQATSRVQAALGRAAAAAGDPTRKPRPSTAHPACWHAKRAGSEEEGEGTSGEPTAPRSFRPGLAEKMLRWGDDGQLHEGDIVNTPRTDKMVATSRQELTLGRFAVELESEQAKKEAKAMEQQQAKKDMEEPMKRK</sequence>
<name>A0A0M0JJP1_9EUKA</name>
<evidence type="ECO:0000256" key="1">
    <source>
        <dbReference type="SAM" id="Coils"/>
    </source>
</evidence>
<feature type="compositionally biased region" description="Basic and acidic residues" evidence="2">
    <location>
        <begin position="800"/>
        <end position="825"/>
    </location>
</feature>
<keyword evidence="1" id="KW-0175">Coiled coil</keyword>
<dbReference type="AlphaFoldDB" id="A0A0M0JJP1"/>
<reference evidence="4" key="1">
    <citation type="journal article" date="2015" name="PLoS Genet.">
        <title>Genome Sequence and Transcriptome Analyses of Chrysochromulina tobin: Metabolic Tools for Enhanced Algal Fitness in the Prominent Order Prymnesiales (Haptophyceae).</title>
        <authorList>
            <person name="Hovde B.T."/>
            <person name="Deodato C.R."/>
            <person name="Hunsperger H.M."/>
            <person name="Ryken S.A."/>
            <person name="Yost W."/>
            <person name="Jha R.K."/>
            <person name="Patterson J."/>
            <person name="Monnat R.J. Jr."/>
            <person name="Barlow S.B."/>
            <person name="Starkenburg S.R."/>
            <person name="Cattolico R.A."/>
        </authorList>
    </citation>
    <scope>NUCLEOTIDE SEQUENCE</scope>
    <source>
        <strain evidence="4">CCMP291</strain>
    </source>
</reference>
<proteinExistence type="predicted"/>
<dbReference type="Proteomes" id="UP000037460">
    <property type="component" value="Unassembled WGS sequence"/>
</dbReference>
<feature type="region of interest" description="Disordered" evidence="2">
    <location>
        <begin position="378"/>
        <end position="404"/>
    </location>
</feature>
<feature type="compositionally biased region" description="Low complexity" evidence="2">
    <location>
        <begin position="182"/>
        <end position="194"/>
    </location>
</feature>
<feature type="region of interest" description="Disordered" evidence="2">
    <location>
        <begin position="702"/>
        <end position="749"/>
    </location>
</feature>
<comment type="caution">
    <text evidence="3">The sequence shown here is derived from an EMBL/GenBank/DDBJ whole genome shotgun (WGS) entry which is preliminary data.</text>
</comment>
<evidence type="ECO:0000313" key="4">
    <source>
        <dbReference type="Proteomes" id="UP000037460"/>
    </source>
</evidence>
<dbReference type="EMBL" id="JWZX01002815">
    <property type="protein sequence ID" value="KOO26710.1"/>
    <property type="molecule type" value="Genomic_DNA"/>
</dbReference>
<feature type="region of interest" description="Disordered" evidence="2">
    <location>
        <begin position="799"/>
        <end position="825"/>
    </location>
</feature>
<accession>A0A0M0JJP1</accession>
<feature type="coiled-coil region" evidence="1">
    <location>
        <begin position="608"/>
        <end position="635"/>
    </location>
</feature>
<evidence type="ECO:0000313" key="3">
    <source>
        <dbReference type="EMBL" id="KOO26710.1"/>
    </source>
</evidence>
<organism evidence="3 4">
    <name type="scientific">Chrysochromulina tobinii</name>
    <dbReference type="NCBI Taxonomy" id="1460289"/>
    <lineage>
        <taxon>Eukaryota</taxon>
        <taxon>Haptista</taxon>
        <taxon>Haptophyta</taxon>
        <taxon>Prymnesiophyceae</taxon>
        <taxon>Prymnesiales</taxon>
        <taxon>Chrysochromulinaceae</taxon>
        <taxon>Chrysochromulina</taxon>
    </lineage>
</organism>
<protein>
    <submittedName>
        <fullName evidence="3">Uncharacterized protein</fullName>
    </submittedName>
</protein>
<keyword evidence="4" id="KW-1185">Reference proteome</keyword>